<organism evidence="13 14">
    <name type="scientific">Candidatus Portnoybacteria bacterium CG10_big_fil_rev_8_21_14_0_10_36_7</name>
    <dbReference type="NCBI Taxonomy" id="1974812"/>
    <lineage>
        <taxon>Bacteria</taxon>
        <taxon>Candidatus Portnoyibacteriota</taxon>
    </lineage>
</organism>
<evidence type="ECO:0000256" key="4">
    <source>
        <dbReference type="ARBA" id="ARBA00022490"/>
    </source>
</evidence>
<dbReference type="GO" id="GO:0051082">
    <property type="term" value="F:unfolded protein binding"/>
    <property type="evidence" value="ECO:0007669"/>
    <property type="project" value="TreeGrafter"/>
</dbReference>
<dbReference type="SUPFAM" id="SSF58014">
    <property type="entry name" value="Coiled-coil domain of nucleotide exchange factor GrpE"/>
    <property type="match status" value="1"/>
</dbReference>
<evidence type="ECO:0000313" key="13">
    <source>
        <dbReference type="EMBL" id="PJE58464.1"/>
    </source>
</evidence>
<keyword evidence="6 10" id="KW-0143">Chaperone</keyword>
<evidence type="ECO:0000256" key="8">
    <source>
        <dbReference type="ARBA" id="ARBA00072274"/>
    </source>
</evidence>
<dbReference type="AlphaFoldDB" id="A0A2M8KEX3"/>
<comment type="caution">
    <text evidence="13">The sequence shown here is derived from an EMBL/GenBank/DDBJ whole genome shotgun (WGS) entry which is preliminary data.</text>
</comment>
<keyword evidence="4 10" id="KW-0963">Cytoplasm</keyword>
<evidence type="ECO:0000256" key="6">
    <source>
        <dbReference type="ARBA" id="ARBA00023186"/>
    </source>
</evidence>
<evidence type="ECO:0000313" key="14">
    <source>
        <dbReference type="Proteomes" id="UP000231450"/>
    </source>
</evidence>
<name>A0A2M8KEX3_9BACT</name>
<dbReference type="PROSITE" id="PS01071">
    <property type="entry name" value="GRPE"/>
    <property type="match status" value="1"/>
</dbReference>
<accession>A0A2M8KEX3</accession>
<dbReference type="GO" id="GO:0000774">
    <property type="term" value="F:adenyl-nucleotide exchange factor activity"/>
    <property type="evidence" value="ECO:0007669"/>
    <property type="project" value="InterPro"/>
</dbReference>
<sequence length="178" mass="20965">MEDEILKNEVVPEEEIEIEPEENEEIDIDDDKKVKKIKEKLNICQEEKAKYLDSWQRVQADFINYRKMQEERNAEFVKYSKQEILRELLPLMDAFEAAVGHFKETEGLKMMLVKILKENGVEVIETLGKQFDPHIHEAIKHIESDKPDEEIVEEVQKGYNLNGKILRIAIVKVSKQKK</sequence>
<evidence type="ECO:0000256" key="9">
    <source>
        <dbReference type="ARBA" id="ARBA00076414"/>
    </source>
</evidence>
<dbReference type="GO" id="GO:0005737">
    <property type="term" value="C:cytoplasm"/>
    <property type="evidence" value="ECO:0007669"/>
    <property type="project" value="UniProtKB-SubCell"/>
</dbReference>
<evidence type="ECO:0000256" key="3">
    <source>
        <dbReference type="ARBA" id="ARBA00011738"/>
    </source>
</evidence>
<dbReference type="GO" id="GO:0051087">
    <property type="term" value="F:protein-folding chaperone binding"/>
    <property type="evidence" value="ECO:0007669"/>
    <property type="project" value="InterPro"/>
</dbReference>
<evidence type="ECO:0000256" key="2">
    <source>
        <dbReference type="ARBA" id="ARBA00009054"/>
    </source>
</evidence>
<evidence type="ECO:0000256" key="12">
    <source>
        <dbReference type="RuleBase" id="RU004478"/>
    </source>
</evidence>
<gene>
    <name evidence="10 13" type="primary">grpE</name>
    <name evidence="13" type="ORF">COU81_00605</name>
</gene>
<evidence type="ECO:0000256" key="1">
    <source>
        <dbReference type="ARBA" id="ARBA00004496"/>
    </source>
</evidence>
<reference evidence="14" key="1">
    <citation type="submission" date="2017-09" db="EMBL/GenBank/DDBJ databases">
        <title>Depth-based differentiation of microbial function through sediment-hosted aquifers and enrichment of novel symbionts in the deep terrestrial subsurface.</title>
        <authorList>
            <person name="Probst A.J."/>
            <person name="Ladd B."/>
            <person name="Jarett J.K."/>
            <person name="Geller-Mcgrath D.E."/>
            <person name="Sieber C.M.K."/>
            <person name="Emerson J.B."/>
            <person name="Anantharaman K."/>
            <person name="Thomas B.C."/>
            <person name="Malmstrom R."/>
            <person name="Stieglmeier M."/>
            <person name="Klingl A."/>
            <person name="Woyke T."/>
            <person name="Ryan C.M."/>
            <person name="Banfield J.F."/>
        </authorList>
    </citation>
    <scope>NUCLEOTIDE SEQUENCE [LARGE SCALE GENOMIC DNA]</scope>
</reference>
<dbReference type="CDD" id="cd00446">
    <property type="entry name" value="GrpE"/>
    <property type="match status" value="1"/>
</dbReference>
<evidence type="ECO:0000256" key="10">
    <source>
        <dbReference type="HAMAP-Rule" id="MF_01151"/>
    </source>
</evidence>
<dbReference type="EMBL" id="PFDW01000012">
    <property type="protein sequence ID" value="PJE58464.1"/>
    <property type="molecule type" value="Genomic_DNA"/>
</dbReference>
<evidence type="ECO:0000256" key="7">
    <source>
        <dbReference type="ARBA" id="ARBA00053401"/>
    </source>
</evidence>
<dbReference type="Pfam" id="PF01025">
    <property type="entry name" value="GrpE"/>
    <property type="match status" value="1"/>
</dbReference>
<dbReference type="InterPro" id="IPR009012">
    <property type="entry name" value="GrpE_head"/>
</dbReference>
<proteinExistence type="inferred from homology"/>
<dbReference type="FunFam" id="2.30.22.10:FF:000001">
    <property type="entry name" value="Protein GrpE"/>
    <property type="match status" value="1"/>
</dbReference>
<dbReference type="InterPro" id="IPR013805">
    <property type="entry name" value="GrpE_CC"/>
</dbReference>
<dbReference type="HAMAP" id="MF_01151">
    <property type="entry name" value="GrpE"/>
    <property type="match status" value="1"/>
</dbReference>
<comment type="subcellular location">
    <subcellularLocation>
        <location evidence="1 10">Cytoplasm</location>
    </subcellularLocation>
</comment>
<dbReference type="Proteomes" id="UP000231450">
    <property type="component" value="Unassembled WGS sequence"/>
</dbReference>
<evidence type="ECO:0000256" key="11">
    <source>
        <dbReference type="RuleBase" id="RU000639"/>
    </source>
</evidence>
<dbReference type="GO" id="GO:0006457">
    <property type="term" value="P:protein folding"/>
    <property type="evidence" value="ECO:0007669"/>
    <property type="project" value="InterPro"/>
</dbReference>
<dbReference type="PANTHER" id="PTHR21237:SF23">
    <property type="entry name" value="GRPE PROTEIN HOMOLOG, MITOCHONDRIAL"/>
    <property type="match status" value="1"/>
</dbReference>
<evidence type="ECO:0000256" key="5">
    <source>
        <dbReference type="ARBA" id="ARBA00023016"/>
    </source>
</evidence>
<dbReference type="GO" id="GO:0042803">
    <property type="term" value="F:protein homodimerization activity"/>
    <property type="evidence" value="ECO:0007669"/>
    <property type="project" value="InterPro"/>
</dbReference>
<dbReference type="PANTHER" id="PTHR21237">
    <property type="entry name" value="GRPE PROTEIN"/>
    <property type="match status" value="1"/>
</dbReference>
<comment type="function">
    <text evidence="7 10 11">Participates actively in the response to hyperosmotic and heat shock by preventing the aggregation of stress-denatured proteins, in association with DnaK and GrpE. It is the nucleotide exchange factor for DnaK and may function as a thermosensor. Unfolded proteins bind initially to DnaJ; upon interaction with the DnaJ-bound protein, DnaK hydrolyzes its bound ATP, resulting in the formation of a stable complex. GrpE releases ADP from DnaK; ATP binding to DnaK triggers the release of the substrate protein, thus completing the reaction cycle. Several rounds of ATP-dependent interactions between DnaJ, DnaK and GrpE are required for fully efficient folding.</text>
</comment>
<dbReference type="PRINTS" id="PR00773">
    <property type="entry name" value="GRPEPROTEIN"/>
</dbReference>
<protein>
    <recommendedName>
        <fullName evidence="8 10">Protein GrpE</fullName>
    </recommendedName>
    <alternativeName>
        <fullName evidence="9 10">HSP-70 cofactor</fullName>
    </alternativeName>
</protein>
<dbReference type="InterPro" id="IPR000740">
    <property type="entry name" value="GrpE"/>
</dbReference>
<comment type="subunit">
    <text evidence="3 10">Homodimer.</text>
</comment>
<dbReference type="Gene3D" id="2.30.22.10">
    <property type="entry name" value="Head domain of nucleotide exchange factor GrpE"/>
    <property type="match status" value="1"/>
</dbReference>
<dbReference type="SUPFAM" id="SSF51064">
    <property type="entry name" value="Head domain of nucleotide exchange factor GrpE"/>
    <property type="match status" value="1"/>
</dbReference>
<comment type="similarity">
    <text evidence="2 10 12">Belongs to the GrpE family.</text>
</comment>
<keyword evidence="5 10" id="KW-0346">Stress response</keyword>